<evidence type="ECO:0000313" key="4">
    <source>
        <dbReference type="Proteomes" id="UP001219518"/>
    </source>
</evidence>
<feature type="region of interest" description="Disordered" evidence="1">
    <location>
        <begin position="134"/>
        <end position="186"/>
    </location>
</feature>
<evidence type="ECO:0000259" key="2">
    <source>
        <dbReference type="PROSITE" id="PS00028"/>
    </source>
</evidence>
<sequence length="246" mass="27739">MQPVVVLLRDPAVDAMAISRRSRSRRSREHRDSWREHRHSGPRKRSRSERDRERGRERERSHPLQILAEVVEAEGLEEDGESRPVKRRKKWSSLSHDLDPSYRNRHRAEEGLGSEVASSDHLHVMELVKRWRQAEPQATPSGEETPMPHSPPGLGLDLAPLASEERLSSPGPSLGPLAPPTALPPEEPQLAAASSLYRCEACGEYLNDADEKATHVKLHPYHCQRCYQAFASQVSRVALQTNSSKP</sequence>
<protein>
    <submittedName>
        <fullName evidence="3">Neurotrophin receptor-interacting factor 1</fullName>
    </submittedName>
</protein>
<keyword evidence="3" id="KW-0675">Receptor</keyword>
<gene>
    <name evidence="3" type="ORF">KUF71_005396</name>
</gene>
<reference evidence="3" key="1">
    <citation type="submission" date="2021-07" db="EMBL/GenBank/DDBJ databases">
        <authorList>
            <person name="Catto M.A."/>
            <person name="Jacobson A."/>
            <person name="Kennedy G."/>
            <person name="Labadie P."/>
            <person name="Hunt B.G."/>
            <person name="Srinivasan R."/>
        </authorList>
    </citation>
    <scope>NUCLEOTIDE SEQUENCE</scope>
    <source>
        <strain evidence="3">PL_HMW_Pooled</strain>
        <tissue evidence="3">Head</tissue>
    </source>
</reference>
<dbReference type="PROSITE" id="PS00028">
    <property type="entry name" value="ZINC_FINGER_C2H2_1"/>
    <property type="match status" value="1"/>
</dbReference>
<reference evidence="3" key="2">
    <citation type="journal article" date="2023" name="BMC Genomics">
        <title>Pest status, molecular evolution, and epigenetic factors derived from the genome assembly of Frankliniella fusca, a thysanopteran phytovirus vector.</title>
        <authorList>
            <person name="Catto M.A."/>
            <person name="Labadie P.E."/>
            <person name="Jacobson A.L."/>
            <person name="Kennedy G.G."/>
            <person name="Srinivasan R."/>
            <person name="Hunt B.G."/>
        </authorList>
    </citation>
    <scope>NUCLEOTIDE SEQUENCE</scope>
    <source>
        <strain evidence="3">PL_HMW_Pooled</strain>
    </source>
</reference>
<dbReference type="AlphaFoldDB" id="A0AAE1LCN3"/>
<feature type="compositionally biased region" description="Basic and acidic residues" evidence="1">
    <location>
        <begin position="96"/>
        <end position="110"/>
    </location>
</feature>
<dbReference type="InterPro" id="IPR013087">
    <property type="entry name" value="Znf_C2H2_type"/>
</dbReference>
<proteinExistence type="predicted"/>
<feature type="compositionally biased region" description="Basic and acidic residues" evidence="1">
    <location>
        <begin position="48"/>
        <end position="62"/>
    </location>
</feature>
<keyword evidence="4" id="KW-1185">Reference proteome</keyword>
<dbReference type="EMBL" id="JAHWGI010000383">
    <property type="protein sequence ID" value="KAK3914600.1"/>
    <property type="molecule type" value="Genomic_DNA"/>
</dbReference>
<evidence type="ECO:0000256" key="1">
    <source>
        <dbReference type="SAM" id="MobiDB-lite"/>
    </source>
</evidence>
<accession>A0AAE1LCN3</accession>
<feature type="region of interest" description="Disordered" evidence="1">
    <location>
        <begin position="18"/>
        <end position="114"/>
    </location>
</feature>
<name>A0AAE1LCN3_9NEOP</name>
<dbReference type="Proteomes" id="UP001219518">
    <property type="component" value="Unassembled WGS sequence"/>
</dbReference>
<feature type="compositionally biased region" description="Pro residues" evidence="1">
    <location>
        <begin position="177"/>
        <end position="186"/>
    </location>
</feature>
<feature type="compositionally biased region" description="Basic residues" evidence="1">
    <location>
        <begin position="36"/>
        <end position="47"/>
    </location>
</feature>
<feature type="compositionally biased region" description="Low complexity" evidence="1">
    <location>
        <begin position="152"/>
        <end position="176"/>
    </location>
</feature>
<evidence type="ECO:0000313" key="3">
    <source>
        <dbReference type="EMBL" id="KAK3914600.1"/>
    </source>
</evidence>
<feature type="compositionally biased region" description="Acidic residues" evidence="1">
    <location>
        <begin position="71"/>
        <end position="80"/>
    </location>
</feature>
<feature type="domain" description="C2H2-type" evidence="2">
    <location>
        <begin position="199"/>
        <end position="219"/>
    </location>
</feature>
<organism evidence="3 4">
    <name type="scientific">Frankliniella fusca</name>
    <dbReference type="NCBI Taxonomy" id="407009"/>
    <lineage>
        <taxon>Eukaryota</taxon>
        <taxon>Metazoa</taxon>
        <taxon>Ecdysozoa</taxon>
        <taxon>Arthropoda</taxon>
        <taxon>Hexapoda</taxon>
        <taxon>Insecta</taxon>
        <taxon>Pterygota</taxon>
        <taxon>Neoptera</taxon>
        <taxon>Paraneoptera</taxon>
        <taxon>Thysanoptera</taxon>
        <taxon>Terebrantia</taxon>
        <taxon>Thripoidea</taxon>
        <taxon>Thripidae</taxon>
        <taxon>Frankliniella</taxon>
    </lineage>
</organism>
<comment type="caution">
    <text evidence="3">The sequence shown here is derived from an EMBL/GenBank/DDBJ whole genome shotgun (WGS) entry which is preliminary data.</text>
</comment>